<name>A0A699RPN8_TANCI</name>
<evidence type="ECO:0000256" key="1">
    <source>
        <dbReference type="SAM" id="MobiDB-lite"/>
    </source>
</evidence>
<gene>
    <name evidence="2" type="ORF">Tci_859869</name>
    <name evidence="3" type="ORF">Tci_859945</name>
</gene>
<dbReference type="EMBL" id="BKCJ011112717">
    <property type="protein sequence ID" value="GFC87899.1"/>
    <property type="molecule type" value="Genomic_DNA"/>
</dbReference>
<proteinExistence type="predicted"/>
<protein>
    <submittedName>
        <fullName evidence="3">Uncharacterized protein</fullName>
    </submittedName>
</protein>
<accession>A0A699RPN8</accession>
<feature type="region of interest" description="Disordered" evidence="1">
    <location>
        <begin position="13"/>
        <end position="34"/>
    </location>
</feature>
<dbReference type="EMBL" id="BKCJ011113163">
    <property type="protein sequence ID" value="GFC87975.1"/>
    <property type="molecule type" value="Genomic_DNA"/>
</dbReference>
<evidence type="ECO:0000313" key="2">
    <source>
        <dbReference type="EMBL" id="GFC87899.1"/>
    </source>
</evidence>
<evidence type="ECO:0000313" key="3">
    <source>
        <dbReference type="EMBL" id="GFC87975.1"/>
    </source>
</evidence>
<organism evidence="3">
    <name type="scientific">Tanacetum cinerariifolium</name>
    <name type="common">Dalmatian daisy</name>
    <name type="synonym">Chrysanthemum cinerariifolium</name>
    <dbReference type="NCBI Taxonomy" id="118510"/>
    <lineage>
        <taxon>Eukaryota</taxon>
        <taxon>Viridiplantae</taxon>
        <taxon>Streptophyta</taxon>
        <taxon>Embryophyta</taxon>
        <taxon>Tracheophyta</taxon>
        <taxon>Spermatophyta</taxon>
        <taxon>Magnoliopsida</taxon>
        <taxon>eudicotyledons</taxon>
        <taxon>Gunneridae</taxon>
        <taxon>Pentapetalae</taxon>
        <taxon>asterids</taxon>
        <taxon>campanulids</taxon>
        <taxon>Asterales</taxon>
        <taxon>Asteraceae</taxon>
        <taxon>Asteroideae</taxon>
        <taxon>Anthemideae</taxon>
        <taxon>Anthemidinae</taxon>
        <taxon>Tanacetum</taxon>
    </lineage>
</organism>
<feature type="region of interest" description="Disordered" evidence="1">
    <location>
        <begin position="52"/>
        <end position="107"/>
    </location>
</feature>
<feature type="compositionally biased region" description="Basic and acidic residues" evidence="1">
    <location>
        <begin position="71"/>
        <end position="100"/>
    </location>
</feature>
<reference evidence="3" key="1">
    <citation type="journal article" date="2019" name="Sci. Rep.">
        <title>Draft genome of Tanacetum cinerariifolium, the natural source of mosquito coil.</title>
        <authorList>
            <person name="Yamashiro T."/>
            <person name="Shiraishi A."/>
            <person name="Satake H."/>
            <person name="Nakayama K."/>
        </authorList>
    </citation>
    <scope>NUCLEOTIDE SEQUENCE</scope>
</reference>
<dbReference type="AlphaFoldDB" id="A0A699RPN8"/>
<sequence length="107" mass="11737">MILIHALNVLSQEKEKGQVPKEKGSAKDNDTGNPFYVDEVVSSKNSFANLMEEDSGLDEGQNVSSPVNADGNDKGMKDGTTVVKKDIKSQHQDSLWEKFKANNRVAN</sequence>
<feature type="compositionally biased region" description="Basic and acidic residues" evidence="1">
    <location>
        <begin position="13"/>
        <end position="30"/>
    </location>
</feature>
<comment type="caution">
    <text evidence="3">The sequence shown here is derived from an EMBL/GenBank/DDBJ whole genome shotgun (WGS) entry which is preliminary data.</text>
</comment>